<dbReference type="Gramene" id="EFJ29868">
    <property type="protein sequence ID" value="EFJ29868"/>
    <property type="gene ID" value="SELMODRAFT_145941"/>
</dbReference>
<dbReference type="FunCoup" id="D8RCK3">
    <property type="interactions" value="4902"/>
</dbReference>
<evidence type="ECO:0000313" key="10">
    <source>
        <dbReference type="Proteomes" id="UP000001514"/>
    </source>
</evidence>
<comment type="function">
    <text evidence="6">Catalyzes the hydrolysis of GTP bound to the 40S ribosomal initiation complex (40S.mRNA.Met-tRNA[F].eIF-2.GTP) with the subsequent joining of a 60S ribosomal subunit resulting in the release of eIF-2 and the guanine nucleotide. The subsequent joining of a 60S ribosomal subunit results in the formation of a functional 80S initiation complex (80S.mRNA.Met-tRNA[F]).</text>
</comment>
<dbReference type="EMBL" id="GL377576">
    <property type="protein sequence ID" value="EFJ29868.1"/>
    <property type="molecule type" value="Genomic_DNA"/>
</dbReference>
<evidence type="ECO:0000256" key="3">
    <source>
        <dbReference type="ARBA" id="ARBA00022741"/>
    </source>
</evidence>
<dbReference type="FunFam" id="2.20.25.350:FF:000001">
    <property type="entry name" value="Eukaryotic translation initiation factor 5"/>
    <property type="match status" value="1"/>
</dbReference>
<dbReference type="Proteomes" id="UP000001514">
    <property type="component" value="Unassembled WGS sequence"/>
</dbReference>
<organism evidence="10">
    <name type="scientific">Selaginella moellendorffii</name>
    <name type="common">Spikemoss</name>
    <dbReference type="NCBI Taxonomy" id="88036"/>
    <lineage>
        <taxon>Eukaryota</taxon>
        <taxon>Viridiplantae</taxon>
        <taxon>Streptophyta</taxon>
        <taxon>Embryophyta</taxon>
        <taxon>Tracheophyta</taxon>
        <taxon>Lycopodiopsida</taxon>
        <taxon>Selaginellales</taxon>
        <taxon>Selaginellaceae</taxon>
        <taxon>Selaginella</taxon>
    </lineage>
</organism>
<evidence type="ECO:0000259" key="8">
    <source>
        <dbReference type="PROSITE" id="PS51363"/>
    </source>
</evidence>
<dbReference type="FunFam" id="3.30.30.170:FF:000002">
    <property type="entry name" value="Eukaryotic translation initiation factor 5"/>
    <property type="match status" value="1"/>
</dbReference>
<dbReference type="STRING" id="88036.D8RCK3"/>
<dbReference type="Pfam" id="PF02020">
    <property type="entry name" value="W2"/>
    <property type="match status" value="1"/>
</dbReference>
<sequence length="429" mass="47512">MALLNIGASNKDDAFYRYKMPRLVTKIEGRGNGIKTNIVNMVDVAKALARPPAYTTKYFGCELGAQSKFDEKTGTSIVNGAHDHGKLAALLEHFIKKYVQCYGCSNPETEILVSKAGMITLNCAACGYISNVDMRDKLTTFIVKNPPEQKKSGKDKKLRRAEKERLQEGELADEEMKKSKKEGSRKKKDEDKKAPKKKPGSDEEEEVSPVASQADDEEVAEDEDDVQWQADTSAEAAKQRMKEQLTSVTTEMVMLAEPEEDKPVDSPRVGVGGGNLHDKLVKDLKAKIASGCSAAEAASLVLNKPDPPLDVMVAYFQALFDGVSKDLFKEVKKSKEYLEVVVQDESCQKNLLVAMEVFASTGVDVSKQMLLVLKFLYDADVLEEEHILEWYSSKPSPLVGAKAENVKKAVEPFIQWLENAEAETETEDE</sequence>
<dbReference type="Gene3D" id="2.20.25.350">
    <property type="match status" value="1"/>
</dbReference>
<dbReference type="SUPFAM" id="SSF48371">
    <property type="entry name" value="ARM repeat"/>
    <property type="match status" value="1"/>
</dbReference>
<evidence type="ECO:0000256" key="1">
    <source>
        <dbReference type="ARBA" id="ARBA00010397"/>
    </source>
</evidence>
<dbReference type="OMA" id="FCEKANA"/>
<dbReference type="GO" id="GO:0003743">
    <property type="term" value="F:translation initiation factor activity"/>
    <property type="evidence" value="ECO:0000318"/>
    <property type="project" value="GO_Central"/>
</dbReference>
<dbReference type="Gene3D" id="3.30.30.170">
    <property type="match status" value="1"/>
</dbReference>
<dbReference type="HOGENOM" id="CLU_026663_1_1_1"/>
<dbReference type="InterPro" id="IPR045196">
    <property type="entry name" value="IF2/IF5"/>
</dbReference>
<dbReference type="SMART" id="SM00515">
    <property type="entry name" value="eIF5C"/>
    <property type="match status" value="1"/>
</dbReference>
<feature type="region of interest" description="Disordered" evidence="7">
    <location>
        <begin position="144"/>
        <end position="225"/>
    </location>
</feature>
<keyword evidence="4" id="KW-0648">Protein biosynthesis</keyword>
<proteinExistence type="inferred from homology"/>
<name>D8RCK3_SELML</name>
<dbReference type="InterPro" id="IPR016189">
    <property type="entry name" value="Transl_init_fac_IF2/IF5_N"/>
</dbReference>
<evidence type="ECO:0000256" key="5">
    <source>
        <dbReference type="ARBA" id="ARBA00023134"/>
    </source>
</evidence>
<evidence type="ECO:0000256" key="4">
    <source>
        <dbReference type="ARBA" id="ARBA00022917"/>
    </source>
</evidence>
<dbReference type="GO" id="GO:0001732">
    <property type="term" value="P:formation of cytoplasmic translation initiation complex"/>
    <property type="evidence" value="ECO:0000318"/>
    <property type="project" value="GO_Central"/>
</dbReference>
<evidence type="ECO:0000313" key="9">
    <source>
        <dbReference type="EMBL" id="EFJ29868.1"/>
    </source>
</evidence>
<comment type="similarity">
    <text evidence="1">Belongs to the eIF-2-beta/eIF-5 family.</text>
</comment>
<dbReference type="GO" id="GO:0005525">
    <property type="term" value="F:GTP binding"/>
    <property type="evidence" value="ECO:0007669"/>
    <property type="project" value="UniProtKB-KW"/>
</dbReference>
<dbReference type="InParanoid" id="D8RCK3"/>
<dbReference type="Pfam" id="PF01873">
    <property type="entry name" value="eIF-5_eIF-2B"/>
    <property type="match status" value="1"/>
</dbReference>
<dbReference type="eggNOG" id="KOG2767">
    <property type="taxonomic scope" value="Eukaryota"/>
</dbReference>
<dbReference type="GO" id="GO:0005829">
    <property type="term" value="C:cytosol"/>
    <property type="evidence" value="ECO:0000318"/>
    <property type="project" value="GO_Central"/>
</dbReference>
<dbReference type="Gene3D" id="1.25.40.180">
    <property type="match status" value="1"/>
</dbReference>
<dbReference type="SUPFAM" id="SSF100966">
    <property type="entry name" value="Translation initiation factor 2 beta, aIF2beta, N-terminal domain"/>
    <property type="match status" value="1"/>
</dbReference>
<dbReference type="InterPro" id="IPR002735">
    <property type="entry name" value="Transl_init_fac_IF2/IF5_dom"/>
</dbReference>
<feature type="compositionally biased region" description="Acidic residues" evidence="7">
    <location>
        <begin position="214"/>
        <end position="225"/>
    </location>
</feature>
<dbReference type="GO" id="GO:0071074">
    <property type="term" value="F:eukaryotic initiation factor eIF2 binding"/>
    <property type="evidence" value="ECO:0000318"/>
    <property type="project" value="GO_Central"/>
</dbReference>
<keyword evidence="2" id="KW-0396">Initiation factor</keyword>
<accession>D8RCK3</accession>
<dbReference type="PANTHER" id="PTHR23001">
    <property type="entry name" value="EUKARYOTIC TRANSLATION INITIATION FACTOR"/>
    <property type="match status" value="1"/>
</dbReference>
<dbReference type="GO" id="GO:0005092">
    <property type="term" value="F:GDP-dissociation inhibitor activity"/>
    <property type="evidence" value="ECO:0000318"/>
    <property type="project" value="GO_Central"/>
</dbReference>
<dbReference type="InterPro" id="IPR016190">
    <property type="entry name" value="Transl_init_fac_IF2/IF5_Zn-bd"/>
</dbReference>
<gene>
    <name evidence="9" type="ORF">SELMODRAFT_145941</name>
</gene>
<dbReference type="AlphaFoldDB" id="D8RCK3"/>
<dbReference type="PROSITE" id="PS51363">
    <property type="entry name" value="W2"/>
    <property type="match status" value="1"/>
</dbReference>
<dbReference type="InterPro" id="IPR016024">
    <property type="entry name" value="ARM-type_fold"/>
</dbReference>
<protein>
    <recommendedName>
        <fullName evidence="8">W2 domain-containing protein</fullName>
    </recommendedName>
</protein>
<reference evidence="9 10" key="1">
    <citation type="journal article" date="2011" name="Science">
        <title>The Selaginella genome identifies genetic changes associated with the evolution of vascular plants.</title>
        <authorList>
            <person name="Banks J.A."/>
            <person name="Nishiyama T."/>
            <person name="Hasebe M."/>
            <person name="Bowman J.L."/>
            <person name="Gribskov M."/>
            <person name="dePamphilis C."/>
            <person name="Albert V.A."/>
            <person name="Aono N."/>
            <person name="Aoyama T."/>
            <person name="Ambrose B.A."/>
            <person name="Ashton N.W."/>
            <person name="Axtell M.J."/>
            <person name="Barker E."/>
            <person name="Barker M.S."/>
            <person name="Bennetzen J.L."/>
            <person name="Bonawitz N.D."/>
            <person name="Chapple C."/>
            <person name="Cheng C."/>
            <person name="Correa L.G."/>
            <person name="Dacre M."/>
            <person name="DeBarry J."/>
            <person name="Dreyer I."/>
            <person name="Elias M."/>
            <person name="Engstrom E.M."/>
            <person name="Estelle M."/>
            <person name="Feng L."/>
            <person name="Finet C."/>
            <person name="Floyd S.K."/>
            <person name="Frommer W.B."/>
            <person name="Fujita T."/>
            <person name="Gramzow L."/>
            <person name="Gutensohn M."/>
            <person name="Harholt J."/>
            <person name="Hattori M."/>
            <person name="Heyl A."/>
            <person name="Hirai T."/>
            <person name="Hiwatashi Y."/>
            <person name="Ishikawa M."/>
            <person name="Iwata M."/>
            <person name="Karol K.G."/>
            <person name="Koehler B."/>
            <person name="Kolukisaoglu U."/>
            <person name="Kubo M."/>
            <person name="Kurata T."/>
            <person name="Lalonde S."/>
            <person name="Li K."/>
            <person name="Li Y."/>
            <person name="Litt A."/>
            <person name="Lyons E."/>
            <person name="Manning G."/>
            <person name="Maruyama T."/>
            <person name="Michael T.P."/>
            <person name="Mikami K."/>
            <person name="Miyazaki S."/>
            <person name="Morinaga S."/>
            <person name="Murata T."/>
            <person name="Mueller-Roeber B."/>
            <person name="Nelson D.R."/>
            <person name="Obara M."/>
            <person name="Oguri Y."/>
            <person name="Olmstead R.G."/>
            <person name="Onodera N."/>
            <person name="Petersen B.L."/>
            <person name="Pils B."/>
            <person name="Prigge M."/>
            <person name="Rensing S.A."/>
            <person name="Riano-Pachon D.M."/>
            <person name="Roberts A.W."/>
            <person name="Sato Y."/>
            <person name="Scheller H.V."/>
            <person name="Schulz B."/>
            <person name="Schulz C."/>
            <person name="Shakirov E.V."/>
            <person name="Shibagaki N."/>
            <person name="Shinohara N."/>
            <person name="Shippen D.E."/>
            <person name="Soerensen I."/>
            <person name="Sotooka R."/>
            <person name="Sugimoto N."/>
            <person name="Sugita M."/>
            <person name="Sumikawa N."/>
            <person name="Tanurdzic M."/>
            <person name="Theissen G."/>
            <person name="Ulvskov P."/>
            <person name="Wakazuki S."/>
            <person name="Weng J.K."/>
            <person name="Willats W.W."/>
            <person name="Wipf D."/>
            <person name="Wolf P.G."/>
            <person name="Yang L."/>
            <person name="Zimmer A.D."/>
            <person name="Zhu Q."/>
            <person name="Mitros T."/>
            <person name="Hellsten U."/>
            <person name="Loque D."/>
            <person name="Otillar R."/>
            <person name="Salamov A."/>
            <person name="Schmutz J."/>
            <person name="Shapiro H."/>
            <person name="Lindquist E."/>
            <person name="Lucas S."/>
            <person name="Rokhsar D."/>
            <person name="Grigoriev I.V."/>
        </authorList>
    </citation>
    <scope>NUCLEOTIDE SEQUENCE [LARGE SCALE GENOMIC DNA]</scope>
</reference>
<dbReference type="PANTHER" id="PTHR23001:SF7">
    <property type="entry name" value="EUKARYOTIC TRANSLATION INITIATION FACTOR 5"/>
    <property type="match status" value="1"/>
</dbReference>
<keyword evidence="3" id="KW-0547">Nucleotide-binding</keyword>
<evidence type="ECO:0000256" key="6">
    <source>
        <dbReference type="ARBA" id="ARBA00025032"/>
    </source>
</evidence>
<keyword evidence="10" id="KW-1185">Reference proteome</keyword>
<dbReference type="KEGG" id="smo:SELMODRAFT_145941"/>
<keyword evidence="5" id="KW-0342">GTP-binding</keyword>
<evidence type="ECO:0000256" key="2">
    <source>
        <dbReference type="ARBA" id="ARBA00022540"/>
    </source>
</evidence>
<dbReference type="InterPro" id="IPR003307">
    <property type="entry name" value="W2_domain"/>
</dbReference>
<dbReference type="CDD" id="cd11561">
    <property type="entry name" value="W2_eIF5"/>
    <property type="match status" value="1"/>
</dbReference>
<evidence type="ECO:0000256" key="7">
    <source>
        <dbReference type="SAM" id="MobiDB-lite"/>
    </source>
</evidence>
<dbReference type="SUPFAM" id="SSF75689">
    <property type="entry name" value="Zinc-binding domain of translation initiation factor 2 beta"/>
    <property type="match status" value="1"/>
</dbReference>
<feature type="domain" description="W2" evidence="8">
    <location>
        <begin position="271"/>
        <end position="427"/>
    </location>
</feature>
<dbReference type="SMART" id="SM00653">
    <property type="entry name" value="eIF2B_5"/>
    <property type="match status" value="1"/>
</dbReference>